<accession>C5LFR3</accession>
<dbReference type="PANTHER" id="PTHR13683">
    <property type="entry name" value="ASPARTYL PROTEASES"/>
    <property type="match status" value="1"/>
</dbReference>
<dbReference type="Pfam" id="PF00026">
    <property type="entry name" value="Asp"/>
    <property type="match status" value="1"/>
</dbReference>
<keyword evidence="2" id="KW-0645">Protease</keyword>
<evidence type="ECO:0000259" key="6">
    <source>
        <dbReference type="PROSITE" id="PS51767"/>
    </source>
</evidence>
<dbReference type="InParanoid" id="C5LFR3"/>
<evidence type="ECO:0000313" key="7">
    <source>
        <dbReference type="EMBL" id="EER04418.1"/>
    </source>
</evidence>
<dbReference type="PROSITE" id="PS51767">
    <property type="entry name" value="PEPTIDASE_A1"/>
    <property type="match status" value="1"/>
</dbReference>
<keyword evidence="8" id="KW-1185">Reference proteome</keyword>
<dbReference type="CDD" id="cd05471">
    <property type="entry name" value="pepsin_like"/>
    <property type="match status" value="1"/>
</dbReference>
<dbReference type="InterPro" id="IPR021109">
    <property type="entry name" value="Peptidase_aspartic_dom_sf"/>
</dbReference>
<sequence length="368" mass="40107">MSAATIIFYLIGSSLVAGQPVFRLPIVFQDLAPYGNGMFYAFHDEHQNVVHALLDTGAADFHFIWKDWYEAATKQPCPATGCYQCQQPCSPAPPYQVTKYDDGVEVTSFEHKAQLSLGSAPPVDLTFGLMFKQDPPPTESEPISSLGLSLRSSGRTIPSFIGQLRSTGKIPSNTFAFYLSSAGGKAPFNGELLVGGGDASKYVPPLQLIPFSTTFEGDYSVELGSVKVNDAPQITTPGDDILLDSGTNFFYVSPEYYDDITTDVKEQADKIAGRPVDIKYDARANLWRFSCVYMNVLPPLSLGLGPQGTVPLKLTHLNYALDDNGSCFLLFKKGEKDEPWMLPAHAVIGNYFEFQPDQGRLGTAPAIA</sequence>
<feature type="chain" id="PRO_5002954477" description="Peptidase A1 domain-containing protein" evidence="5">
    <location>
        <begin position="19"/>
        <end position="368"/>
    </location>
</feature>
<dbReference type="EMBL" id="GG681603">
    <property type="protein sequence ID" value="EER04418.1"/>
    <property type="molecule type" value="Genomic_DNA"/>
</dbReference>
<dbReference type="GO" id="GO:0004190">
    <property type="term" value="F:aspartic-type endopeptidase activity"/>
    <property type="evidence" value="ECO:0007669"/>
    <property type="project" value="InterPro"/>
</dbReference>
<evidence type="ECO:0000256" key="3">
    <source>
        <dbReference type="ARBA" id="ARBA00022729"/>
    </source>
</evidence>
<dbReference type="InterPro" id="IPR034164">
    <property type="entry name" value="Pepsin-like_dom"/>
</dbReference>
<dbReference type="RefSeq" id="XP_002772602.1">
    <property type="nucleotide sequence ID" value="XM_002772556.1"/>
</dbReference>
<evidence type="ECO:0000256" key="4">
    <source>
        <dbReference type="ARBA" id="ARBA00022801"/>
    </source>
</evidence>
<dbReference type="InterPro" id="IPR001461">
    <property type="entry name" value="Aspartic_peptidase_A1"/>
</dbReference>
<dbReference type="Gene3D" id="2.40.70.10">
    <property type="entry name" value="Acid Proteases"/>
    <property type="match status" value="2"/>
</dbReference>
<evidence type="ECO:0000313" key="8">
    <source>
        <dbReference type="Proteomes" id="UP000007800"/>
    </source>
</evidence>
<dbReference type="GO" id="GO:0006508">
    <property type="term" value="P:proteolysis"/>
    <property type="evidence" value="ECO:0007669"/>
    <property type="project" value="UniProtKB-KW"/>
</dbReference>
<dbReference type="Proteomes" id="UP000007800">
    <property type="component" value="Unassembled WGS sequence"/>
</dbReference>
<evidence type="ECO:0000256" key="2">
    <source>
        <dbReference type="ARBA" id="ARBA00022670"/>
    </source>
</evidence>
<feature type="domain" description="Peptidase A1" evidence="6">
    <location>
        <begin position="34"/>
        <end position="364"/>
    </location>
</feature>
<comment type="similarity">
    <text evidence="1">Belongs to the peptidase A1 family.</text>
</comment>
<name>C5LFR3_PERM5</name>
<dbReference type="InterPro" id="IPR033121">
    <property type="entry name" value="PEPTIDASE_A1"/>
</dbReference>
<dbReference type="GeneID" id="9037083"/>
<evidence type="ECO:0000256" key="5">
    <source>
        <dbReference type="SAM" id="SignalP"/>
    </source>
</evidence>
<evidence type="ECO:0000256" key="1">
    <source>
        <dbReference type="ARBA" id="ARBA00007447"/>
    </source>
</evidence>
<dbReference type="OrthoDB" id="771136at2759"/>
<dbReference type="PANTHER" id="PTHR13683:SF375">
    <property type="entry name" value="PEPTIDASE A1 DOMAIN-CONTAINING PROTEIN"/>
    <property type="match status" value="1"/>
</dbReference>
<keyword evidence="4" id="KW-0378">Hydrolase</keyword>
<keyword evidence="3 5" id="KW-0732">Signal</keyword>
<gene>
    <name evidence="7" type="ORF">Pmar_PMAR028767</name>
</gene>
<feature type="signal peptide" evidence="5">
    <location>
        <begin position="1"/>
        <end position="18"/>
    </location>
</feature>
<dbReference type="SUPFAM" id="SSF50630">
    <property type="entry name" value="Acid proteases"/>
    <property type="match status" value="1"/>
</dbReference>
<reference evidence="7 8" key="1">
    <citation type="submission" date="2008-07" db="EMBL/GenBank/DDBJ databases">
        <authorList>
            <person name="El-Sayed N."/>
            <person name="Caler E."/>
            <person name="Inman J."/>
            <person name="Amedeo P."/>
            <person name="Hass B."/>
            <person name="Wortman J."/>
        </authorList>
    </citation>
    <scope>NUCLEOTIDE SEQUENCE [LARGE SCALE GENOMIC DNA]</scope>
    <source>
        <strain evidence="8">ATCC 50983 / TXsc</strain>
    </source>
</reference>
<proteinExistence type="inferred from homology"/>
<organism evidence="8">
    <name type="scientific">Perkinsus marinus (strain ATCC 50983 / TXsc)</name>
    <dbReference type="NCBI Taxonomy" id="423536"/>
    <lineage>
        <taxon>Eukaryota</taxon>
        <taxon>Sar</taxon>
        <taxon>Alveolata</taxon>
        <taxon>Perkinsozoa</taxon>
        <taxon>Perkinsea</taxon>
        <taxon>Perkinsida</taxon>
        <taxon>Perkinsidae</taxon>
        <taxon>Perkinsus</taxon>
    </lineage>
</organism>
<dbReference type="AlphaFoldDB" id="C5LFR3"/>
<protein>
    <recommendedName>
        <fullName evidence="6">Peptidase A1 domain-containing protein</fullName>
    </recommendedName>
</protein>
<dbReference type="OMA" id="DIQAQAN"/>